<evidence type="ECO:0000313" key="3">
    <source>
        <dbReference type="Proteomes" id="UP000787625"/>
    </source>
</evidence>
<evidence type="ECO:0000256" key="1">
    <source>
        <dbReference type="SAM" id="SignalP"/>
    </source>
</evidence>
<evidence type="ECO:0000313" key="2">
    <source>
        <dbReference type="EMBL" id="HJD52235.1"/>
    </source>
</evidence>
<sequence length="280" mass="31376">MKRIIFPIIIALFAPFAISASEPIEGNKASSLFFGPNALPVPDMLDGTVSERFYAELSFDTFKGFYGDRTFDIFAKVHIPLFTPRVNLSVWMPVVECYHNTAASVAHQQPEEVRMKGHEFGNVYATTDIHVLQQRKYIPDITLRVGLITASGDSDQFGRYFDAPGYFVDTSIAKSVSLADSFVEEMRFVVNAGFLCWQVGRVTQNDAFLYGGMAKLGTRLFDASVAVQGYSGWIGNGDRPCVIKANVVFKVKHLRPLLAYQYGFRDYPFHQVRIGLGYSF</sequence>
<dbReference type="AlphaFoldDB" id="A0A9D2ZTF3"/>
<comment type="caution">
    <text evidence="2">The sequence shown here is derived from an EMBL/GenBank/DDBJ whole genome shotgun (WGS) entry which is preliminary data.</text>
</comment>
<feature type="signal peptide" evidence="1">
    <location>
        <begin position="1"/>
        <end position="19"/>
    </location>
</feature>
<name>A0A9D2ZTF3_9BACT</name>
<proteinExistence type="predicted"/>
<dbReference type="Proteomes" id="UP000787625">
    <property type="component" value="Unassembled WGS sequence"/>
</dbReference>
<reference evidence="2" key="1">
    <citation type="journal article" date="2021" name="PeerJ">
        <title>Extensive microbial diversity within the chicken gut microbiome revealed by metagenomics and culture.</title>
        <authorList>
            <person name="Gilroy R."/>
            <person name="Ravi A."/>
            <person name="Getino M."/>
            <person name="Pursley I."/>
            <person name="Horton D.L."/>
            <person name="Alikhan N.F."/>
            <person name="Baker D."/>
            <person name="Gharbi K."/>
            <person name="Hall N."/>
            <person name="Watson M."/>
            <person name="Adriaenssens E.M."/>
            <person name="Foster-Nyarko E."/>
            <person name="Jarju S."/>
            <person name="Secka A."/>
            <person name="Antonio M."/>
            <person name="Oren A."/>
            <person name="Chaudhuri R.R."/>
            <person name="La Ragione R."/>
            <person name="Hildebrand F."/>
            <person name="Pallen M.J."/>
        </authorList>
    </citation>
    <scope>NUCLEOTIDE SEQUENCE</scope>
    <source>
        <strain evidence="2">MalCec1-1739</strain>
    </source>
</reference>
<gene>
    <name evidence="2" type="ORF">IAA93_00685</name>
</gene>
<organism evidence="2 3">
    <name type="scientific">Candidatus Avibacteroides avistercoris</name>
    <dbReference type="NCBI Taxonomy" id="2840690"/>
    <lineage>
        <taxon>Bacteria</taxon>
        <taxon>Pseudomonadati</taxon>
        <taxon>Bacteroidota</taxon>
        <taxon>Bacteroidia</taxon>
        <taxon>Bacteroidales</taxon>
        <taxon>Bacteroidaceae</taxon>
        <taxon>Bacteroidaceae incertae sedis</taxon>
        <taxon>Candidatus Avibacteroides</taxon>
    </lineage>
</organism>
<dbReference type="EMBL" id="DWUP01000012">
    <property type="protein sequence ID" value="HJD52235.1"/>
    <property type="molecule type" value="Genomic_DNA"/>
</dbReference>
<reference evidence="2" key="2">
    <citation type="submission" date="2021-04" db="EMBL/GenBank/DDBJ databases">
        <authorList>
            <person name="Gilroy R."/>
        </authorList>
    </citation>
    <scope>NUCLEOTIDE SEQUENCE</scope>
    <source>
        <strain evidence="2">MalCec1-1739</strain>
    </source>
</reference>
<protein>
    <submittedName>
        <fullName evidence="2">Uncharacterized protein</fullName>
    </submittedName>
</protein>
<accession>A0A9D2ZTF3</accession>
<feature type="chain" id="PRO_5038658494" evidence="1">
    <location>
        <begin position="20"/>
        <end position="280"/>
    </location>
</feature>
<keyword evidence="1" id="KW-0732">Signal</keyword>